<organism evidence="3 4">
    <name type="scientific">Mycena rosella</name>
    <name type="common">Pink bonnet</name>
    <name type="synonym">Agaricus rosellus</name>
    <dbReference type="NCBI Taxonomy" id="1033263"/>
    <lineage>
        <taxon>Eukaryota</taxon>
        <taxon>Fungi</taxon>
        <taxon>Dikarya</taxon>
        <taxon>Basidiomycota</taxon>
        <taxon>Agaricomycotina</taxon>
        <taxon>Agaricomycetes</taxon>
        <taxon>Agaricomycetidae</taxon>
        <taxon>Agaricales</taxon>
        <taxon>Marasmiineae</taxon>
        <taxon>Mycenaceae</taxon>
        <taxon>Mycena</taxon>
    </lineage>
</organism>
<dbReference type="CDD" id="cd00024">
    <property type="entry name" value="CD_CSD"/>
    <property type="match status" value="1"/>
</dbReference>
<dbReference type="InterPro" id="IPR023780">
    <property type="entry name" value="Chromo_domain"/>
</dbReference>
<dbReference type="SUPFAM" id="SSF54160">
    <property type="entry name" value="Chromo domain-like"/>
    <property type="match status" value="1"/>
</dbReference>
<dbReference type="Pfam" id="PF00385">
    <property type="entry name" value="Chromo"/>
    <property type="match status" value="1"/>
</dbReference>
<feature type="domain" description="Chromo" evidence="2">
    <location>
        <begin position="842"/>
        <end position="874"/>
    </location>
</feature>
<evidence type="ECO:0000256" key="1">
    <source>
        <dbReference type="SAM" id="MobiDB-lite"/>
    </source>
</evidence>
<evidence type="ECO:0000313" key="4">
    <source>
        <dbReference type="Proteomes" id="UP001221757"/>
    </source>
</evidence>
<protein>
    <recommendedName>
        <fullName evidence="2">Chromo domain-containing protein</fullName>
    </recommendedName>
</protein>
<accession>A0AAD7DWR3</accession>
<feature type="compositionally biased region" description="Polar residues" evidence="1">
    <location>
        <begin position="59"/>
        <end position="82"/>
    </location>
</feature>
<reference evidence="3" key="1">
    <citation type="submission" date="2023-03" db="EMBL/GenBank/DDBJ databases">
        <title>Massive genome expansion in bonnet fungi (Mycena s.s.) driven by repeated elements and novel gene families across ecological guilds.</title>
        <authorList>
            <consortium name="Lawrence Berkeley National Laboratory"/>
            <person name="Harder C.B."/>
            <person name="Miyauchi S."/>
            <person name="Viragh M."/>
            <person name="Kuo A."/>
            <person name="Thoen E."/>
            <person name="Andreopoulos B."/>
            <person name="Lu D."/>
            <person name="Skrede I."/>
            <person name="Drula E."/>
            <person name="Henrissat B."/>
            <person name="Morin E."/>
            <person name="Kohler A."/>
            <person name="Barry K."/>
            <person name="LaButti K."/>
            <person name="Morin E."/>
            <person name="Salamov A."/>
            <person name="Lipzen A."/>
            <person name="Mereny Z."/>
            <person name="Hegedus B."/>
            <person name="Baldrian P."/>
            <person name="Stursova M."/>
            <person name="Weitz H."/>
            <person name="Taylor A."/>
            <person name="Grigoriev I.V."/>
            <person name="Nagy L.G."/>
            <person name="Martin F."/>
            <person name="Kauserud H."/>
        </authorList>
    </citation>
    <scope>NUCLEOTIDE SEQUENCE</scope>
    <source>
        <strain evidence="3">CBHHK067</strain>
    </source>
</reference>
<dbReference type="InterPro" id="IPR000953">
    <property type="entry name" value="Chromo/chromo_shadow_dom"/>
</dbReference>
<dbReference type="Proteomes" id="UP001221757">
    <property type="component" value="Unassembled WGS sequence"/>
</dbReference>
<feature type="compositionally biased region" description="Basic and acidic residues" evidence="1">
    <location>
        <begin position="41"/>
        <end position="50"/>
    </location>
</feature>
<gene>
    <name evidence="3" type="ORF">B0H17DRAFT_1128365</name>
</gene>
<dbReference type="GO" id="GO:0006338">
    <property type="term" value="P:chromatin remodeling"/>
    <property type="evidence" value="ECO:0007669"/>
    <property type="project" value="UniProtKB-ARBA"/>
</dbReference>
<feature type="compositionally biased region" description="Polar residues" evidence="1">
    <location>
        <begin position="91"/>
        <end position="119"/>
    </location>
</feature>
<sequence length="1802" mass="200305">MSTPSQRSSMIEEDDEDELYQAMSGAPFAGNGILEDMELFDASRRSDEAPAARACPDTFSPSAQERSSPGSGQGSYTDTPGLSQPMAPGLSSISHPSSGAESSPRTGQVHGTDTTSVQGPQHVIFVQDDFRMNICEDPIADYQYIATSITLPMAGPSQDTNSMPKKPPLMSEEFMWSDDIMSKAPRPLPTLVPAPAAVPPVGYTYPQAPEYTCNETVDRCWTSGFVYTTLFTPSTKGLLRSRLLQTKTPPNVIPRLHEGKIIVDPIAGMIQMPGSIPFVQHTKGNPDEAVTMACAHSLASIRVLYPGIADEVENLSIQLRDTTFGKEGKDGEPPMIPIYAIPGLKRNDRSVDPKKLPPGSFDGSYNLASTKGEGEGAGVVMPAVQASTPEASERIGLVLRLLHAIQRLILPRSLSKFEYDVTEAHSELNNIISFGGLEPNGTSCQMNMSSGGFDLAHFIGEHQGSWHTDIGDDWTRWTTVTMILKLPEATGSDPGAFCLARCGLYVHEADSWIVYLVFRGNDPHSGFAPTSPPIPIDLINTVVNAAGPNRVAYVNYPSRVATTRDGSMSMTPATNFGNYGATSVTKTEQRHYSDASSTPIFGDLRAKVNRLAREAANNFQNSLAWCNIKLNVSMTSLLTGMTYEDPDVGEKHIEPPPFDLELEEAQMSRWWRFYEWHRNLCSNYLIRITKDQFRTAQANIKSGTSPAPSIPYTTLERVPMAVNVQSAPLLDPDQAPEHLVTSIVERKMLNGIVTWYLKLDNETETTVVAGLPDWFHHPLNRPKFAQFVATSQVTGVNPVTLHTVVDSDIEMEEPVGGTQDAPPRRSTCIVHASDNESDEVEYIVDSIIDINTTGSEVLWHVRWEGFGPEHDTWEDMSRNARGLLNAFNQSIGHSLSPPIAVLPPPSVSSRSTSVGSEFVPEEKTTKNSKKHPYPSEPEPEQDELDEKDETFEMDPNQMVDLEKLFDPEFRRMEAEALATTEETLNRNKHYYGPTTTTSMVETLVAQNERQTQFNDYMMFVPKSPGHTPQWTQHSAVLSLNRVIQATPVLPDITKNIAKTSILDRSLRWEMARSNMLLYAWYRETGPRLARTLVDAHRKGEGFPGVNRAHPAFAHLVHHIYSYVVAQSQDKRAAKKARRQKTDAARRIRKEAPPLHPASSFEVSKAAISHLPYNLYGLRADVTGKKHVALRLPAKRVALDNIDGIYACVKNIIQEIWSMELILPPVVSMDKALAVGKRKLDDLNLIRDRAIARGAVLQCIVDACGGDESILASSDMDGLLGSLARIFPSRIQKETKFAAQVLKTPERTLERLTDWVARRLDEYPNILVFAARAARTVHRGLLELHYGVTLSDEHFLNPDMLYDESQDAPFIAPMLAGNQQSTQAKNQYFLPPTINSLLPDPAAPYFGTIGLILRERCNEMQELRQADSILRNVLEGKHPTQGRVQFDRDQTDPARQYSEYAKLLSEALPPAQLTGGLGISRLLAYMGTGKETKPNTAKNIFPMLFKDLADCVNRFETFELANMSVLSDDFHVAPSSRAARIPGYKQTYNACIWGQASNHLLLQPVMGKGSNKRRYSIEEKFTPYFSSNVQNKWITWLGGLYGQDPATYQGKKNSWASALRFILDLRVLGFQSGLTPLQFTNNLVFLGICNAPDPYEVANWIASNKSLGAYNGLLRLGFALTGYASIVITYMVVYNHLETYLSADDKQRLGFGTLFVEHLLCKVGRWEYRLRLQKHDFLEMAHNAVLAQALRPWLIGANSTDHLAFPIPLTMDRTHVQVIIDSCMLFFVNGVCKWDDSFTFEKD</sequence>
<comment type="caution">
    <text evidence="3">The sequence shown here is derived from an EMBL/GenBank/DDBJ whole genome shotgun (WGS) entry which is preliminary data.</text>
</comment>
<dbReference type="InterPro" id="IPR016197">
    <property type="entry name" value="Chromo-like_dom_sf"/>
</dbReference>
<name>A0AAD7DWR3_MYCRO</name>
<feature type="region of interest" description="Disordered" evidence="1">
    <location>
        <begin position="902"/>
        <end position="945"/>
    </location>
</feature>
<keyword evidence="4" id="KW-1185">Reference proteome</keyword>
<feature type="region of interest" description="Disordered" evidence="1">
    <location>
        <begin position="39"/>
        <end position="120"/>
    </location>
</feature>
<dbReference type="Gene3D" id="2.40.50.40">
    <property type="match status" value="1"/>
</dbReference>
<evidence type="ECO:0000259" key="2">
    <source>
        <dbReference type="PROSITE" id="PS50013"/>
    </source>
</evidence>
<dbReference type="PROSITE" id="PS50013">
    <property type="entry name" value="CHROMO_2"/>
    <property type="match status" value="1"/>
</dbReference>
<feature type="compositionally biased region" description="Low complexity" evidence="1">
    <location>
        <begin position="907"/>
        <end position="916"/>
    </location>
</feature>
<dbReference type="EMBL" id="JARKIE010000017">
    <property type="protein sequence ID" value="KAJ7701592.1"/>
    <property type="molecule type" value="Genomic_DNA"/>
</dbReference>
<proteinExistence type="predicted"/>
<evidence type="ECO:0000313" key="3">
    <source>
        <dbReference type="EMBL" id="KAJ7701592.1"/>
    </source>
</evidence>